<dbReference type="GO" id="GO:0005929">
    <property type="term" value="C:cilium"/>
    <property type="evidence" value="ECO:0007669"/>
    <property type="project" value="TreeGrafter"/>
</dbReference>
<feature type="domain" description="SAM" evidence="3">
    <location>
        <begin position="468"/>
        <end position="513"/>
    </location>
</feature>
<dbReference type="Pfam" id="PF12796">
    <property type="entry name" value="Ank_2"/>
    <property type="match status" value="1"/>
</dbReference>
<dbReference type="InterPro" id="IPR036770">
    <property type="entry name" value="Ankyrin_rpt-contain_sf"/>
</dbReference>
<sequence>MAAMVAELDYSYDGSDESSENELLDRSLSVWKGGCLENENFLPIPLDLHTAASIGQYDCVHTLITRGDVALNKKNKGGWTALMYASYIGHENIVTLLLKAGVSVNVKSSKGQTPLMLAASCGNEGVAYFLLQADADLEARDKQGWTALFHATSSGHQNMVKFLLDNEANTEAAEPSRDFTPFLEAAAAGHEIIVQYFLLHGVDLNVKSSSGDTARSLAMMAGHTKIVTLIDNHAVMLESSSSDEGGQIPRGHGHRASRSRKVTPCLDVWAGPNIREGPEALAQLFGQGKQQGGPCQPQVSDQRGTDQDPNVCVPKGYMTFPDEGSGSAPTDEISFRDVTSPINPDDYTMPCPTSSEADTEKDVTAFSKTGALTIKSSSGSSGGLVAALGLKNSSDSGNDEESSDSDLHVMGQRSGDTVDQHDSIVKQWQQNHFGDGAEPGTGQGQGVTVQDAVPPGGRQGGKESGLESRPEDLGMLLRQLGLSKYLGTFEEQDVDLQVFLSLTDNDLKEVGIK</sequence>
<feature type="repeat" description="ANK" evidence="1">
    <location>
        <begin position="143"/>
        <end position="175"/>
    </location>
</feature>
<feature type="compositionally biased region" description="Basic and acidic residues" evidence="2">
    <location>
        <begin position="460"/>
        <end position="470"/>
    </location>
</feature>
<dbReference type="Pfam" id="PF00023">
    <property type="entry name" value="Ank"/>
    <property type="match status" value="2"/>
</dbReference>
<dbReference type="SUPFAM" id="SSF48403">
    <property type="entry name" value="Ankyrin repeat"/>
    <property type="match status" value="1"/>
</dbReference>
<evidence type="ECO:0000313" key="5">
    <source>
        <dbReference type="Proteomes" id="UP001209878"/>
    </source>
</evidence>
<dbReference type="SMART" id="SM00248">
    <property type="entry name" value="ANK"/>
    <property type="match status" value="6"/>
</dbReference>
<protein>
    <recommendedName>
        <fullName evidence="3">SAM domain-containing protein</fullName>
    </recommendedName>
</protein>
<feature type="region of interest" description="Disordered" evidence="2">
    <location>
        <begin position="391"/>
        <end position="418"/>
    </location>
</feature>
<reference evidence="4" key="1">
    <citation type="journal article" date="2023" name="Mol. Biol. Evol.">
        <title>Third-Generation Sequencing Reveals the Adaptive Role of the Epigenome in Three Deep-Sea Polychaetes.</title>
        <authorList>
            <person name="Perez M."/>
            <person name="Aroh O."/>
            <person name="Sun Y."/>
            <person name="Lan Y."/>
            <person name="Juniper S.K."/>
            <person name="Young C.R."/>
            <person name="Angers B."/>
            <person name="Qian P.Y."/>
        </authorList>
    </citation>
    <scope>NUCLEOTIDE SEQUENCE</scope>
    <source>
        <strain evidence="4">R07B-5</strain>
    </source>
</reference>
<feature type="region of interest" description="Disordered" evidence="2">
    <location>
        <begin position="240"/>
        <end position="259"/>
    </location>
</feature>
<gene>
    <name evidence="4" type="ORF">NP493_661g04006</name>
</gene>
<dbReference type="AlphaFoldDB" id="A0AAD9NQ21"/>
<dbReference type="SUPFAM" id="SSF47769">
    <property type="entry name" value="SAM/Pointed domain"/>
    <property type="match status" value="1"/>
</dbReference>
<dbReference type="PANTHER" id="PTHR24184">
    <property type="entry name" value="SI:CH211-189E2.2"/>
    <property type="match status" value="1"/>
</dbReference>
<feature type="region of interest" description="Disordered" evidence="2">
    <location>
        <begin position="432"/>
        <end position="470"/>
    </location>
</feature>
<proteinExistence type="predicted"/>
<keyword evidence="1" id="KW-0040">ANK repeat</keyword>
<dbReference type="EMBL" id="JAODUO010000662">
    <property type="protein sequence ID" value="KAK2176456.1"/>
    <property type="molecule type" value="Genomic_DNA"/>
</dbReference>
<dbReference type="InterPro" id="IPR002110">
    <property type="entry name" value="Ankyrin_rpt"/>
</dbReference>
<dbReference type="PROSITE" id="PS50105">
    <property type="entry name" value="SAM_DOMAIN"/>
    <property type="match status" value="1"/>
</dbReference>
<evidence type="ECO:0000313" key="4">
    <source>
        <dbReference type="EMBL" id="KAK2176456.1"/>
    </source>
</evidence>
<dbReference type="Gene3D" id="1.25.40.20">
    <property type="entry name" value="Ankyrin repeat-containing domain"/>
    <property type="match status" value="2"/>
</dbReference>
<feature type="repeat" description="ANK" evidence="1">
    <location>
        <begin position="77"/>
        <end position="109"/>
    </location>
</feature>
<feature type="region of interest" description="Disordered" evidence="2">
    <location>
        <begin position="287"/>
        <end position="307"/>
    </location>
</feature>
<dbReference type="InterPro" id="IPR013761">
    <property type="entry name" value="SAM/pointed_sf"/>
</dbReference>
<accession>A0AAD9NQ21</accession>
<dbReference type="PROSITE" id="PS50088">
    <property type="entry name" value="ANK_REPEAT"/>
    <property type="match status" value="4"/>
</dbReference>
<evidence type="ECO:0000256" key="2">
    <source>
        <dbReference type="SAM" id="MobiDB-lite"/>
    </source>
</evidence>
<feature type="repeat" description="ANK" evidence="1">
    <location>
        <begin position="110"/>
        <end position="142"/>
    </location>
</feature>
<evidence type="ECO:0000256" key="1">
    <source>
        <dbReference type="PROSITE-ProRule" id="PRU00023"/>
    </source>
</evidence>
<dbReference type="Proteomes" id="UP001209878">
    <property type="component" value="Unassembled WGS sequence"/>
</dbReference>
<dbReference type="PANTHER" id="PTHR24184:SF6">
    <property type="entry name" value="ANKYRIN REPEAT AND SAM DOMAIN-CONTAINING PROTEIN 3"/>
    <property type="match status" value="1"/>
</dbReference>
<comment type="caution">
    <text evidence="4">The sequence shown here is derived from an EMBL/GenBank/DDBJ whole genome shotgun (WGS) entry which is preliminary data.</text>
</comment>
<keyword evidence="5" id="KW-1185">Reference proteome</keyword>
<organism evidence="4 5">
    <name type="scientific">Ridgeia piscesae</name>
    <name type="common">Tubeworm</name>
    <dbReference type="NCBI Taxonomy" id="27915"/>
    <lineage>
        <taxon>Eukaryota</taxon>
        <taxon>Metazoa</taxon>
        <taxon>Spiralia</taxon>
        <taxon>Lophotrochozoa</taxon>
        <taxon>Annelida</taxon>
        <taxon>Polychaeta</taxon>
        <taxon>Sedentaria</taxon>
        <taxon>Canalipalpata</taxon>
        <taxon>Sabellida</taxon>
        <taxon>Siboglinidae</taxon>
        <taxon>Ridgeia</taxon>
    </lineage>
</organism>
<dbReference type="PROSITE" id="PS50297">
    <property type="entry name" value="ANK_REP_REGION"/>
    <property type="match status" value="3"/>
</dbReference>
<dbReference type="Pfam" id="PF00536">
    <property type="entry name" value="SAM_1"/>
    <property type="match status" value="1"/>
</dbReference>
<dbReference type="InterPro" id="IPR001660">
    <property type="entry name" value="SAM"/>
</dbReference>
<feature type="repeat" description="ANK" evidence="1">
    <location>
        <begin position="177"/>
        <end position="209"/>
    </location>
</feature>
<name>A0AAD9NQ21_RIDPI</name>
<evidence type="ECO:0000259" key="3">
    <source>
        <dbReference type="PROSITE" id="PS50105"/>
    </source>
</evidence>
<dbReference type="Gene3D" id="1.10.150.50">
    <property type="entry name" value="Transcription Factor, Ets-1"/>
    <property type="match status" value="1"/>
</dbReference>
<feature type="compositionally biased region" description="Low complexity" evidence="2">
    <location>
        <begin position="287"/>
        <end position="298"/>
    </location>
</feature>